<comment type="caution">
    <text evidence="3">The sequence shown here is derived from an EMBL/GenBank/DDBJ whole genome shotgun (WGS) entry which is preliminary data.</text>
</comment>
<feature type="transmembrane region" description="Helical" evidence="2">
    <location>
        <begin position="150"/>
        <end position="166"/>
    </location>
</feature>
<feature type="transmembrane region" description="Helical" evidence="2">
    <location>
        <begin position="107"/>
        <end position="130"/>
    </location>
</feature>
<feature type="transmembrane region" description="Helical" evidence="2">
    <location>
        <begin position="7"/>
        <end position="26"/>
    </location>
</feature>
<dbReference type="AlphaFoldDB" id="A0A8J7Q0I5"/>
<evidence type="ECO:0000313" key="4">
    <source>
        <dbReference type="Proteomes" id="UP000664414"/>
    </source>
</evidence>
<evidence type="ECO:0000256" key="1">
    <source>
        <dbReference type="ARBA" id="ARBA00022448"/>
    </source>
</evidence>
<keyword evidence="2" id="KW-0812">Transmembrane</keyword>
<dbReference type="PANTHER" id="PTHR43298">
    <property type="entry name" value="MULTIDRUG RESISTANCE PROTEIN NORM-RELATED"/>
    <property type="match status" value="1"/>
</dbReference>
<proteinExistence type="predicted"/>
<evidence type="ECO:0000313" key="3">
    <source>
        <dbReference type="EMBL" id="MBN9413116.1"/>
    </source>
</evidence>
<evidence type="ECO:0000256" key="2">
    <source>
        <dbReference type="SAM" id="Phobius"/>
    </source>
</evidence>
<feature type="transmembrane region" description="Helical" evidence="2">
    <location>
        <begin position="46"/>
        <end position="63"/>
    </location>
</feature>
<dbReference type="InterPro" id="IPR050222">
    <property type="entry name" value="MATE_MdtK"/>
</dbReference>
<name>A0A8J7Q0I5_9PROT</name>
<dbReference type="Pfam" id="PF01554">
    <property type="entry name" value="MatE"/>
    <property type="match status" value="1"/>
</dbReference>
<evidence type="ECO:0008006" key="5">
    <source>
        <dbReference type="Google" id="ProtNLM"/>
    </source>
</evidence>
<dbReference type="Proteomes" id="UP000664414">
    <property type="component" value="Unassembled WGS sequence"/>
</dbReference>
<dbReference type="GO" id="GO:0042910">
    <property type="term" value="F:xenobiotic transmembrane transporter activity"/>
    <property type="evidence" value="ECO:0007669"/>
    <property type="project" value="InterPro"/>
</dbReference>
<organism evidence="3 4">
    <name type="scientific">Candidatus Paracaedimonas acanthamoebae</name>
    <dbReference type="NCBI Taxonomy" id="244581"/>
    <lineage>
        <taxon>Bacteria</taxon>
        <taxon>Pseudomonadati</taxon>
        <taxon>Pseudomonadota</taxon>
        <taxon>Alphaproteobacteria</taxon>
        <taxon>Holosporales</taxon>
        <taxon>Caedimonadaceae</taxon>
        <taxon>Candidatus Paracaedimonas</taxon>
    </lineage>
</organism>
<protein>
    <recommendedName>
        <fullName evidence="5">Multidrug resistance protein NorM</fullName>
    </recommendedName>
</protein>
<accession>A0A8J7Q0I5</accession>
<dbReference type="EMBL" id="JAFKGL010000017">
    <property type="protein sequence ID" value="MBN9413116.1"/>
    <property type="molecule type" value="Genomic_DNA"/>
</dbReference>
<gene>
    <name evidence="3" type="ORF">J0H12_04250</name>
</gene>
<reference evidence="3" key="1">
    <citation type="submission" date="2021-02" db="EMBL/GenBank/DDBJ databases">
        <title>Thiocyanate and organic carbon inputs drive convergent selection for specific autotrophic Afipia and Thiobacillus strains within complex microbiomes.</title>
        <authorList>
            <person name="Huddy R.J."/>
            <person name="Sachdeva R."/>
            <person name="Kadzinga F."/>
            <person name="Kantor R.S."/>
            <person name="Harrison S.T.L."/>
            <person name="Banfield J.F."/>
        </authorList>
    </citation>
    <scope>NUCLEOTIDE SEQUENCE</scope>
    <source>
        <strain evidence="3">SCN18_10_11_15_R4_P_38_20</strain>
    </source>
</reference>
<dbReference type="InterPro" id="IPR002528">
    <property type="entry name" value="MATE_fam"/>
</dbReference>
<keyword evidence="2" id="KW-1133">Transmembrane helix</keyword>
<keyword evidence="1" id="KW-0813">Transport</keyword>
<sequence>MIENLQQGGYLVSFLTIPMILILWNLPYLFSALNQPYKLVELTRQFLHGIAWGSLGMLGFTMLREVSANLEKPIISMYICIIALPLNIFLNHMFIHGLFGFPSWGVFGIGIANSIVQLFMSISIFTYFIFNRNLRIYIFQPIKKIHWQKILYFLKLGVPMSLTYFFEAGLFNVSAIIMGWISIEALAAHQILLQCTEVAFMCFCCCSNSLHPHCSCDWKEKLR</sequence>
<dbReference type="GO" id="GO:0015297">
    <property type="term" value="F:antiporter activity"/>
    <property type="evidence" value="ECO:0007669"/>
    <property type="project" value="InterPro"/>
</dbReference>
<dbReference type="PANTHER" id="PTHR43298:SF2">
    <property type="entry name" value="FMN_FAD EXPORTER YEEO-RELATED"/>
    <property type="match status" value="1"/>
</dbReference>
<dbReference type="GO" id="GO:0005886">
    <property type="term" value="C:plasma membrane"/>
    <property type="evidence" value="ECO:0007669"/>
    <property type="project" value="TreeGrafter"/>
</dbReference>
<keyword evidence="2" id="KW-0472">Membrane</keyword>
<feature type="transmembrane region" description="Helical" evidence="2">
    <location>
        <begin position="75"/>
        <end position="95"/>
    </location>
</feature>